<sequence>AEEVQRKDDETRRLQEEVEEARRRQEEAAAALIAATTTPQHQHVNEGDHDEGEDEEDETPNGDISAGNDLISESDINSIRDPVEDRLTLAEKNERLQNQLKTLKKDLAGTKDETKETAMDRLHKENVKQGRDKYKTLREIRKGNTKRRVDQFFDM</sequence>
<organism evidence="3 4">
    <name type="scientific">Daphnia magna</name>
    <dbReference type="NCBI Taxonomy" id="35525"/>
    <lineage>
        <taxon>Eukaryota</taxon>
        <taxon>Metazoa</taxon>
        <taxon>Ecdysozoa</taxon>
        <taxon>Arthropoda</taxon>
        <taxon>Crustacea</taxon>
        <taxon>Branchiopoda</taxon>
        <taxon>Diplostraca</taxon>
        <taxon>Cladocera</taxon>
        <taxon>Anomopoda</taxon>
        <taxon>Daphniidae</taxon>
        <taxon>Daphnia</taxon>
    </lineage>
</organism>
<evidence type="ECO:0000256" key="1">
    <source>
        <dbReference type="SAM" id="MobiDB-lite"/>
    </source>
</evidence>
<dbReference type="OrthoDB" id="6018897at2759"/>
<dbReference type="InterPro" id="IPR011174">
    <property type="entry name" value="ERM"/>
</dbReference>
<feature type="region of interest" description="Disordered" evidence="1">
    <location>
        <begin position="107"/>
        <end position="132"/>
    </location>
</feature>
<evidence type="ECO:0000313" key="3">
    <source>
        <dbReference type="EMBL" id="KZS17755.1"/>
    </source>
</evidence>
<dbReference type="GO" id="GO:0003779">
    <property type="term" value="F:actin binding"/>
    <property type="evidence" value="ECO:0007669"/>
    <property type="project" value="InterPro"/>
</dbReference>
<protein>
    <submittedName>
        <fullName evidence="3">Moesin/ezrin/radixin 1</fullName>
    </submittedName>
</protein>
<comment type="caution">
    <text evidence="3">The sequence shown here is derived from an EMBL/GenBank/DDBJ whole genome shotgun (WGS) entry which is preliminary data.</text>
</comment>
<dbReference type="InterPro" id="IPR000798">
    <property type="entry name" value="Ez/rad/moesin-like"/>
</dbReference>
<feature type="domain" description="Ezrin/radixin/moesin C-terminal" evidence="2">
    <location>
        <begin position="81"/>
        <end position="155"/>
    </location>
</feature>
<keyword evidence="4" id="KW-1185">Reference proteome</keyword>
<dbReference type="STRING" id="35525.A0A165AJD0"/>
<name>A0A165AJD0_9CRUS</name>
<evidence type="ECO:0000259" key="2">
    <source>
        <dbReference type="Pfam" id="PF00769"/>
    </source>
</evidence>
<dbReference type="SUPFAM" id="SSF48678">
    <property type="entry name" value="Moesin tail domain"/>
    <property type="match status" value="1"/>
</dbReference>
<gene>
    <name evidence="3" type="ORF">APZ42_016201</name>
</gene>
<dbReference type="AlphaFoldDB" id="A0A165AJD0"/>
<dbReference type="EMBL" id="LRGB01000575">
    <property type="protein sequence ID" value="KZS17755.1"/>
    <property type="molecule type" value="Genomic_DNA"/>
</dbReference>
<dbReference type="Proteomes" id="UP000076858">
    <property type="component" value="Unassembled WGS sequence"/>
</dbReference>
<reference evidence="3 4" key="1">
    <citation type="submission" date="2016-03" db="EMBL/GenBank/DDBJ databases">
        <title>EvidentialGene: Evidence-directed Construction of Genes on Genomes.</title>
        <authorList>
            <person name="Gilbert D.G."/>
            <person name="Choi J.-H."/>
            <person name="Mockaitis K."/>
            <person name="Colbourne J."/>
            <person name="Pfrender M."/>
        </authorList>
    </citation>
    <scope>NUCLEOTIDE SEQUENCE [LARGE SCALE GENOMIC DNA]</scope>
    <source>
        <strain evidence="3 4">Xinb3</strain>
        <tissue evidence="3">Complete organism</tissue>
    </source>
</reference>
<dbReference type="Gene3D" id="6.10.360.10">
    <property type="match status" value="1"/>
</dbReference>
<dbReference type="PANTHER" id="PTHR23281">
    <property type="entry name" value="MERLIN/MOESIN/EZRIN/RADIXIN"/>
    <property type="match status" value="1"/>
</dbReference>
<dbReference type="InterPro" id="IPR011259">
    <property type="entry name" value="ERM_C_dom"/>
</dbReference>
<feature type="non-terminal residue" evidence="3">
    <location>
        <position position="1"/>
    </location>
</feature>
<feature type="compositionally biased region" description="Basic and acidic residues" evidence="1">
    <location>
        <begin position="1"/>
        <end position="27"/>
    </location>
</feature>
<dbReference type="PRINTS" id="PR00661">
    <property type="entry name" value="ERMFAMILY"/>
</dbReference>
<feature type="compositionally biased region" description="Acidic residues" evidence="1">
    <location>
        <begin position="48"/>
        <end position="60"/>
    </location>
</feature>
<evidence type="ECO:0000313" key="4">
    <source>
        <dbReference type="Proteomes" id="UP000076858"/>
    </source>
</evidence>
<accession>A0A165AJD0</accession>
<proteinExistence type="predicted"/>
<dbReference type="Pfam" id="PF00769">
    <property type="entry name" value="ERM_C"/>
    <property type="match status" value="1"/>
</dbReference>
<dbReference type="InterPro" id="IPR008954">
    <property type="entry name" value="Moesin_tail_sf"/>
</dbReference>
<feature type="region of interest" description="Disordered" evidence="1">
    <location>
        <begin position="1"/>
        <end position="80"/>
    </location>
</feature>